<dbReference type="SUPFAM" id="SSF56281">
    <property type="entry name" value="Metallo-hydrolase/oxidoreductase"/>
    <property type="match status" value="1"/>
</dbReference>
<keyword evidence="1" id="KW-0378">Hydrolase</keyword>
<sequence length="321" mass="34184">MTAIVKKIPYWSAAATFALLTACVPDTANDAGNFNIADTCRDNPFALQVLGSGGPIADDHRAGASNILWIDGKARLLVDAGSGAFVRYGEAGIDFNDHDAILFTHLHGDHASGLPALLNNGAFAARTEALTIAGPSGNDQFPSTVGYLDALIGKDRGALRYLHPYLEDNDALPRLTIQNIDSSKTGLQRVWDQDDLQVDAIAVHHLDVPALAYIIRAKGKTIVMAGDQSFLSEDFVQTLAGTKPDLLVMHNAITMADGQPRGLHRDPKSIGETAGALDAKTLLLTHHMQRAVNVQDQVNAAIAKNYGGPVLLADDLSCHPI</sequence>
<dbReference type="InterPro" id="IPR001279">
    <property type="entry name" value="Metallo-B-lactamas"/>
</dbReference>
<dbReference type="CDD" id="cd07719">
    <property type="entry name" value="arylsulfatase_AtsA-like_MBL-fold"/>
    <property type="match status" value="1"/>
</dbReference>
<feature type="signal peptide" evidence="2">
    <location>
        <begin position="1"/>
        <end position="28"/>
    </location>
</feature>
<dbReference type="SMART" id="SM00849">
    <property type="entry name" value="Lactamase_B"/>
    <property type="match status" value="1"/>
</dbReference>
<evidence type="ECO:0000256" key="1">
    <source>
        <dbReference type="ARBA" id="ARBA00022801"/>
    </source>
</evidence>
<dbReference type="InterPro" id="IPR044094">
    <property type="entry name" value="AtsA-like_MBL-fold"/>
</dbReference>
<evidence type="ECO:0000259" key="3">
    <source>
        <dbReference type="SMART" id="SM00849"/>
    </source>
</evidence>
<evidence type="ECO:0000313" key="5">
    <source>
        <dbReference type="Proteomes" id="UP000663923"/>
    </source>
</evidence>
<dbReference type="InterPro" id="IPR036866">
    <property type="entry name" value="RibonucZ/Hydroxyglut_hydro"/>
</dbReference>
<feature type="chain" id="PRO_5045383980" evidence="2">
    <location>
        <begin position="29"/>
        <end position="321"/>
    </location>
</feature>
<feature type="domain" description="Metallo-beta-lactamase" evidence="3">
    <location>
        <begin position="64"/>
        <end position="287"/>
    </location>
</feature>
<dbReference type="PANTHER" id="PTHR46018">
    <property type="entry name" value="ZINC PHOSPHODIESTERASE ELAC PROTEIN 1"/>
    <property type="match status" value="1"/>
</dbReference>
<evidence type="ECO:0000256" key="2">
    <source>
        <dbReference type="SAM" id="SignalP"/>
    </source>
</evidence>
<dbReference type="PANTHER" id="PTHR46018:SF2">
    <property type="entry name" value="ZINC PHOSPHODIESTERASE ELAC PROTEIN 1"/>
    <property type="match status" value="1"/>
</dbReference>
<dbReference type="RefSeq" id="WP_207988609.1">
    <property type="nucleotide sequence ID" value="NZ_CP071794.1"/>
</dbReference>
<evidence type="ECO:0000313" key="4">
    <source>
        <dbReference type="EMBL" id="QTD56711.1"/>
    </source>
</evidence>
<accession>A0ABX7T6G1</accession>
<proteinExistence type="predicted"/>
<organism evidence="4 5">
    <name type="scientific">Parasphingorhabdus cellanae</name>
    <dbReference type="NCBI Taxonomy" id="2806553"/>
    <lineage>
        <taxon>Bacteria</taxon>
        <taxon>Pseudomonadati</taxon>
        <taxon>Pseudomonadota</taxon>
        <taxon>Alphaproteobacteria</taxon>
        <taxon>Sphingomonadales</taxon>
        <taxon>Sphingomonadaceae</taxon>
        <taxon>Parasphingorhabdus</taxon>
    </lineage>
</organism>
<name>A0ABX7T6G1_9SPHN</name>
<reference evidence="4 5" key="1">
    <citation type="submission" date="2021-03" db="EMBL/GenBank/DDBJ databases">
        <title>Complete genome of Parasphingorhabdus_sp.JHSY0214.</title>
        <authorList>
            <person name="Yoo J.H."/>
            <person name="Bae J.W."/>
        </authorList>
    </citation>
    <scope>NUCLEOTIDE SEQUENCE [LARGE SCALE GENOMIC DNA]</scope>
    <source>
        <strain evidence="4 5">JHSY0214</strain>
    </source>
</reference>
<dbReference type="EMBL" id="CP071794">
    <property type="protein sequence ID" value="QTD56711.1"/>
    <property type="molecule type" value="Genomic_DNA"/>
</dbReference>
<protein>
    <submittedName>
        <fullName evidence="4">MBL fold metallo-hydrolase</fullName>
    </submittedName>
</protein>
<keyword evidence="2" id="KW-0732">Signal</keyword>
<dbReference type="Proteomes" id="UP000663923">
    <property type="component" value="Chromosome"/>
</dbReference>
<gene>
    <name evidence="4" type="ORF">J4G78_03790</name>
</gene>
<dbReference type="Pfam" id="PF23023">
    <property type="entry name" value="Anti-Pycsar_Apyc1"/>
    <property type="match status" value="1"/>
</dbReference>
<dbReference type="Gene3D" id="3.60.15.10">
    <property type="entry name" value="Ribonuclease Z/Hydroxyacylglutathione hydrolase-like"/>
    <property type="match status" value="1"/>
</dbReference>
<dbReference type="PROSITE" id="PS51257">
    <property type="entry name" value="PROKAR_LIPOPROTEIN"/>
    <property type="match status" value="1"/>
</dbReference>
<keyword evidence="5" id="KW-1185">Reference proteome</keyword>